<dbReference type="AlphaFoldDB" id="A0A9K3CTC6"/>
<dbReference type="Proteomes" id="UP000265618">
    <property type="component" value="Unassembled WGS sequence"/>
</dbReference>
<dbReference type="InterPro" id="IPR052456">
    <property type="entry name" value="CTLH_complex_component"/>
</dbReference>
<dbReference type="SUPFAM" id="SSF49785">
    <property type="entry name" value="Galactose-binding domain-like"/>
    <property type="match status" value="1"/>
</dbReference>
<gene>
    <name evidence="5" type="ORF">KIPB_004061</name>
</gene>
<name>A0A9K3CTC6_9EUKA</name>
<keyword evidence="6" id="KW-1185">Reference proteome</keyword>
<reference evidence="5 6" key="1">
    <citation type="journal article" date="2018" name="PLoS ONE">
        <title>The draft genome of Kipferlia bialata reveals reductive genome evolution in fornicate parasites.</title>
        <authorList>
            <person name="Tanifuji G."/>
            <person name="Takabayashi S."/>
            <person name="Kume K."/>
            <person name="Takagi M."/>
            <person name="Nakayama T."/>
            <person name="Kamikawa R."/>
            <person name="Inagaki Y."/>
            <person name="Hashimoto T."/>
        </authorList>
    </citation>
    <scope>NUCLEOTIDE SEQUENCE [LARGE SCALE GENOMIC DNA]</scope>
    <source>
        <strain evidence="5">NY0173</strain>
    </source>
</reference>
<dbReference type="SUPFAM" id="SSF117281">
    <property type="entry name" value="Kelch motif"/>
    <property type="match status" value="1"/>
</dbReference>
<evidence type="ECO:0000259" key="4">
    <source>
        <dbReference type="Pfam" id="PF06588"/>
    </source>
</evidence>
<accession>A0A9K3CTC6</accession>
<evidence type="ECO:0000313" key="5">
    <source>
        <dbReference type="EMBL" id="GIQ82846.1"/>
    </source>
</evidence>
<proteinExistence type="predicted"/>
<feature type="region of interest" description="Disordered" evidence="3">
    <location>
        <begin position="542"/>
        <end position="565"/>
    </location>
</feature>
<sequence length="1270" mass="138115">MPNDIRGAVTDSLTSLLGCSQVSVVADDLAQLASVLMNRCGIAVPADFIYALLFTGAPINLPDFLTYPDYQTRQYRLGPASMDVFSATRDQRMAFHYIANLQLPFSSDVLINPEARLGEACAIPYTAALRVVAADLLGWLGSLRKYSAKGVTLMHQYKAYHRWSRMHAADAFRHVCALRTMKNVPSQFKQWLDPTGRPEVLSPSSVVEATRMYATACTLVMCFGAIAPGATLAPAIPTLRLPNPKQNQYKHCHRTDDVFRAHLSLKVPLEGAHQTERLAALCGHNIAVPPPLPDLSAAMEALSLGSPMSPGGMSVASVLDMWSSNSGSGHQYLILELPRFTYLTSILFGKYKGSHVCNLKEFVIHTGPSLDTLEETLHAGLRNDADPEAFSLRPDPISLRQPAPVRFVRIQPLAAHGPNYNFSIWHVELRGTQQPEIVQRMRHDYLRAREAAQLTQTLLYLRNKGLSKSLESVVESVPHALTDGAAVIGKGPSALWDCIHSDNPGSVGLLESYIHKAANTGALATFCRSVVPSIAVAEIPRPSPTLSPLQSPRGSGPAGQWPKGRAGHQLVLDPRGDCAWLFGGFDGSVSFNDMWRLDMVSLEWQCVSEHHPTATDRPSPRSCHKMCIDPDTGVLYIFGNHLSQSAYSPSDLWEFDTHSCQFNCLCDNCSDNGPPLLYDAKMLFHRSKKGYGFSATAGKDLDKGPSPCLYVLGGQPCSAQDGADHKTVSVYKYDLGRRVWSRMLVSGTEGTETKPHALPRFRPRFSHSAEIVYETPGGDPIVAVFGGLRDDCSPNDTQLVNLNTGDTWVVCADSSAVKCPAAGASHRSSIDPNTGDMLLWVGLQFTLTPTHPQYDPDSHSLWRFMPELSRWERLAILSNGGEGVDPERANQDADIDRQTADANNTPYTGATMRGPRTGVSVSLGGRGSSASEGVQNLLDRLRSDPGRVIGSGALRPEQCRFRRDGTVSQPGSAAPTLYSSVPGERMVSEGSVFVGLGALEDSRLRRGLDPDIRSLVDEWTGAPGPKSDVQGEREREAAEGAGIAGPETMQVDSVAEAHGVDAGVIEAPPTSPTGGRPSQKSVEHTLPPIRFAHQVVFDPRRSRLILFGGNTSTRSQTRQGDMWVASVCRPRVKDVLNNLLFCVRRHHFLCMCLDYLRASTVEERCRVSSHALSYLRTSVAPLVGDSPSRKHAYSCLAPHAVLQMSPRYPPALADDLSLSPLFASPLMGVGVGAVESKVPPTEEELVSVLTDARHGLFKTLSQVMDLSLLE</sequence>
<protein>
    <recommendedName>
        <fullName evidence="4">Muskelin N-terminal domain-containing protein</fullName>
    </recommendedName>
</protein>
<comment type="caution">
    <text evidence="5">The sequence shown here is derived from an EMBL/GenBank/DDBJ whole genome shotgun (WGS) entry which is preliminary data.</text>
</comment>
<dbReference type="EMBL" id="BDIP01000834">
    <property type="protein sequence ID" value="GIQ82846.1"/>
    <property type="molecule type" value="Genomic_DNA"/>
</dbReference>
<dbReference type="PANTHER" id="PTHR15526">
    <property type="entry name" value="MUSKELIN"/>
    <property type="match status" value="1"/>
</dbReference>
<keyword evidence="2" id="KW-0677">Repeat</keyword>
<dbReference type="Gene3D" id="2.60.120.260">
    <property type="entry name" value="Galactose-binding domain-like"/>
    <property type="match status" value="1"/>
</dbReference>
<keyword evidence="1" id="KW-0880">Kelch repeat</keyword>
<evidence type="ECO:0000313" key="6">
    <source>
        <dbReference type="Proteomes" id="UP000265618"/>
    </source>
</evidence>
<feature type="domain" description="Muskelin N-terminal" evidence="4">
    <location>
        <begin position="321"/>
        <end position="479"/>
    </location>
</feature>
<evidence type="ECO:0000256" key="2">
    <source>
        <dbReference type="ARBA" id="ARBA00022737"/>
    </source>
</evidence>
<dbReference type="InterPro" id="IPR010565">
    <property type="entry name" value="Muskelin_N"/>
</dbReference>
<evidence type="ECO:0000256" key="1">
    <source>
        <dbReference type="ARBA" id="ARBA00022441"/>
    </source>
</evidence>
<dbReference type="InterPro" id="IPR008979">
    <property type="entry name" value="Galactose-bd-like_sf"/>
</dbReference>
<dbReference type="PANTHER" id="PTHR15526:SF5">
    <property type="entry name" value="MUSKELIN"/>
    <property type="match status" value="1"/>
</dbReference>
<dbReference type="Pfam" id="PF06588">
    <property type="entry name" value="Muskelin_N"/>
    <property type="match status" value="1"/>
</dbReference>
<organism evidence="5 6">
    <name type="scientific">Kipferlia bialata</name>
    <dbReference type="NCBI Taxonomy" id="797122"/>
    <lineage>
        <taxon>Eukaryota</taxon>
        <taxon>Metamonada</taxon>
        <taxon>Carpediemonas-like organisms</taxon>
        <taxon>Kipferlia</taxon>
    </lineage>
</organism>
<dbReference type="Gene3D" id="2.120.10.80">
    <property type="entry name" value="Kelch-type beta propeller"/>
    <property type="match status" value="2"/>
</dbReference>
<evidence type="ECO:0000256" key="3">
    <source>
        <dbReference type="SAM" id="MobiDB-lite"/>
    </source>
</evidence>
<dbReference type="OrthoDB" id="10052615at2759"/>
<dbReference type="GO" id="GO:0005737">
    <property type="term" value="C:cytoplasm"/>
    <property type="evidence" value="ECO:0007669"/>
    <property type="project" value="TreeGrafter"/>
</dbReference>
<dbReference type="InterPro" id="IPR015915">
    <property type="entry name" value="Kelch-typ_b-propeller"/>
</dbReference>
<feature type="compositionally biased region" description="Polar residues" evidence="3">
    <location>
        <begin position="544"/>
        <end position="553"/>
    </location>
</feature>
<dbReference type="Pfam" id="PF24681">
    <property type="entry name" value="Kelch_KLHDC2_KLHL20_DRC7"/>
    <property type="match status" value="1"/>
</dbReference>